<dbReference type="AlphaFoldDB" id="A0A9D4T7F8"/>
<proteinExistence type="predicted"/>
<reference evidence="1" key="1">
    <citation type="journal article" date="2020" name="Cell">
        <title>Large-Scale Comparative Analyses of Tick Genomes Elucidate Their Genetic Diversity and Vector Capacities.</title>
        <authorList>
            <consortium name="Tick Genome and Microbiome Consortium (TIGMIC)"/>
            <person name="Jia N."/>
            <person name="Wang J."/>
            <person name="Shi W."/>
            <person name="Du L."/>
            <person name="Sun Y."/>
            <person name="Zhan W."/>
            <person name="Jiang J.F."/>
            <person name="Wang Q."/>
            <person name="Zhang B."/>
            <person name="Ji P."/>
            <person name="Bell-Sakyi L."/>
            <person name="Cui X.M."/>
            <person name="Yuan T.T."/>
            <person name="Jiang B.G."/>
            <person name="Yang W.F."/>
            <person name="Lam T.T."/>
            <person name="Chang Q.C."/>
            <person name="Ding S.J."/>
            <person name="Wang X.J."/>
            <person name="Zhu J.G."/>
            <person name="Ruan X.D."/>
            <person name="Zhao L."/>
            <person name="Wei J.T."/>
            <person name="Ye R.Z."/>
            <person name="Que T.C."/>
            <person name="Du C.H."/>
            <person name="Zhou Y.H."/>
            <person name="Cheng J.X."/>
            <person name="Dai P.F."/>
            <person name="Guo W.B."/>
            <person name="Han X.H."/>
            <person name="Huang E.J."/>
            <person name="Li L.F."/>
            <person name="Wei W."/>
            <person name="Gao Y.C."/>
            <person name="Liu J.Z."/>
            <person name="Shao H.Z."/>
            <person name="Wang X."/>
            <person name="Wang C.C."/>
            <person name="Yang T.C."/>
            <person name="Huo Q.B."/>
            <person name="Li W."/>
            <person name="Chen H.Y."/>
            <person name="Chen S.E."/>
            <person name="Zhou L.G."/>
            <person name="Ni X.B."/>
            <person name="Tian J.H."/>
            <person name="Sheng Y."/>
            <person name="Liu T."/>
            <person name="Pan Y.S."/>
            <person name="Xia L.Y."/>
            <person name="Li J."/>
            <person name="Zhao F."/>
            <person name="Cao W.C."/>
        </authorList>
    </citation>
    <scope>NUCLEOTIDE SEQUENCE</scope>
    <source>
        <strain evidence="1">Rsan-2018</strain>
    </source>
</reference>
<evidence type="ECO:0000313" key="1">
    <source>
        <dbReference type="EMBL" id="KAH7975970.1"/>
    </source>
</evidence>
<reference evidence="1" key="2">
    <citation type="submission" date="2021-09" db="EMBL/GenBank/DDBJ databases">
        <authorList>
            <person name="Jia N."/>
            <person name="Wang J."/>
            <person name="Shi W."/>
            <person name="Du L."/>
            <person name="Sun Y."/>
            <person name="Zhan W."/>
            <person name="Jiang J."/>
            <person name="Wang Q."/>
            <person name="Zhang B."/>
            <person name="Ji P."/>
            <person name="Sakyi L.B."/>
            <person name="Cui X."/>
            <person name="Yuan T."/>
            <person name="Jiang B."/>
            <person name="Yang W."/>
            <person name="Lam T.T.-Y."/>
            <person name="Chang Q."/>
            <person name="Ding S."/>
            <person name="Wang X."/>
            <person name="Zhu J."/>
            <person name="Ruan X."/>
            <person name="Zhao L."/>
            <person name="Wei J."/>
            <person name="Que T."/>
            <person name="Du C."/>
            <person name="Cheng J."/>
            <person name="Dai P."/>
            <person name="Han X."/>
            <person name="Huang E."/>
            <person name="Gao Y."/>
            <person name="Liu J."/>
            <person name="Shao H."/>
            <person name="Ye R."/>
            <person name="Li L."/>
            <person name="Wei W."/>
            <person name="Wang X."/>
            <person name="Wang C."/>
            <person name="Huo Q."/>
            <person name="Li W."/>
            <person name="Guo W."/>
            <person name="Chen H."/>
            <person name="Chen S."/>
            <person name="Zhou L."/>
            <person name="Zhou L."/>
            <person name="Ni X."/>
            <person name="Tian J."/>
            <person name="Zhou Y."/>
            <person name="Sheng Y."/>
            <person name="Liu T."/>
            <person name="Pan Y."/>
            <person name="Xia L."/>
            <person name="Li J."/>
            <person name="Zhao F."/>
            <person name="Cao W."/>
        </authorList>
    </citation>
    <scope>NUCLEOTIDE SEQUENCE</scope>
    <source>
        <strain evidence="1">Rsan-2018</strain>
        <tissue evidence="1">Larvae</tissue>
    </source>
</reference>
<dbReference type="EMBL" id="JABSTV010001246">
    <property type="protein sequence ID" value="KAH7975970.1"/>
    <property type="molecule type" value="Genomic_DNA"/>
</dbReference>
<evidence type="ECO:0000313" key="2">
    <source>
        <dbReference type="Proteomes" id="UP000821837"/>
    </source>
</evidence>
<comment type="caution">
    <text evidence="1">The sequence shown here is derived from an EMBL/GenBank/DDBJ whole genome shotgun (WGS) entry which is preliminary data.</text>
</comment>
<name>A0A9D4T7F8_RHISA</name>
<sequence>MYAAPKKPQLPKEDITVIIRPKDDFNTAGYSVAQIGDCILRATELKPEDVVKDSIRTNERQNIVVVSTPVLERADEYCAMKDFRMGDRIYQVAAYMTAPEDTSKGIMRGIPDYDTPEDIEKSLLNKRNPGILHAKRMSRTNHAIIVFQARTYRVACTTGVVSTDAYCTRSNMKRVTRAED</sequence>
<protein>
    <submittedName>
        <fullName evidence="1">Uncharacterized protein</fullName>
    </submittedName>
</protein>
<accession>A0A9D4T7F8</accession>
<organism evidence="1 2">
    <name type="scientific">Rhipicephalus sanguineus</name>
    <name type="common">Brown dog tick</name>
    <name type="synonym">Ixodes sanguineus</name>
    <dbReference type="NCBI Taxonomy" id="34632"/>
    <lineage>
        <taxon>Eukaryota</taxon>
        <taxon>Metazoa</taxon>
        <taxon>Ecdysozoa</taxon>
        <taxon>Arthropoda</taxon>
        <taxon>Chelicerata</taxon>
        <taxon>Arachnida</taxon>
        <taxon>Acari</taxon>
        <taxon>Parasitiformes</taxon>
        <taxon>Ixodida</taxon>
        <taxon>Ixodoidea</taxon>
        <taxon>Ixodidae</taxon>
        <taxon>Rhipicephalinae</taxon>
        <taxon>Rhipicephalus</taxon>
        <taxon>Rhipicephalus</taxon>
    </lineage>
</organism>
<dbReference type="Proteomes" id="UP000821837">
    <property type="component" value="Chromosome 10"/>
</dbReference>
<keyword evidence="2" id="KW-1185">Reference proteome</keyword>
<gene>
    <name evidence="1" type="ORF">HPB52_006913</name>
</gene>